<dbReference type="GO" id="GO:0032259">
    <property type="term" value="P:methylation"/>
    <property type="evidence" value="ECO:0007669"/>
    <property type="project" value="UniProtKB-KW"/>
</dbReference>
<proteinExistence type="predicted"/>
<sequence length="192" mass="20655">MDSADAYEAHAHAFLQARDGSPTGAQAVDRWSRTLRTGSAVIELACGGGYPVTRVLHAAGLRLRAVDASPTLVAAFESRFPDIPVQCARVQESDFFGRTYDAAVAIGLVFLLPEPEQRALISRVATILVPGGRFLFTAPIERGNWPDMSTGLECRSLGQAGYEACLKEAGFRVVGTFIDRGGNNYYDAERSG</sequence>
<gene>
    <name evidence="2" type="ORF">ACFPTN_06580</name>
</gene>
<dbReference type="EC" id="2.1.1.64" evidence="2"/>
<dbReference type="Gene3D" id="3.40.50.150">
    <property type="entry name" value="Vaccinia Virus protein VP39"/>
    <property type="match status" value="1"/>
</dbReference>
<dbReference type="EMBL" id="JBHSOG010000023">
    <property type="protein sequence ID" value="MFC5769034.1"/>
    <property type="molecule type" value="Genomic_DNA"/>
</dbReference>
<dbReference type="EC" id="2.1.1.222" evidence="2"/>
<feature type="domain" description="Methyltransferase" evidence="1">
    <location>
        <begin position="41"/>
        <end position="132"/>
    </location>
</feature>
<dbReference type="InterPro" id="IPR029063">
    <property type="entry name" value="SAM-dependent_MTases_sf"/>
</dbReference>
<accession>A0ABW1APK2</accession>
<dbReference type="SUPFAM" id="SSF53335">
    <property type="entry name" value="S-adenosyl-L-methionine-dependent methyltransferases"/>
    <property type="match status" value="1"/>
</dbReference>
<dbReference type="Pfam" id="PF13649">
    <property type="entry name" value="Methyltransf_25"/>
    <property type="match status" value="1"/>
</dbReference>
<keyword evidence="2" id="KW-0489">Methyltransferase</keyword>
<dbReference type="Proteomes" id="UP001595974">
    <property type="component" value="Unassembled WGS sequence"/>
</dbReference>
<reference evidence="3" key="1">
    <citation type="journal article" date="2019" name="Int. J. Syst. Evol. Microbiol.">
        <title>The Global Catalogue of Microorganisms (GCM) 10K type strain sequencing project: providing services to taxonomists for standard genome sequencing and annotation.</title>
        <authorList>
            <consortium name="The Broad Institute Genomics Platform"/>
            <consortium name="The Broad Institute Genome Sequencing Center for Infectious Disease"/>
            <person name="Wu L."/>
            <person name="Ma J."/>
        </authorList>
    </citation>
    <scope>NUCLEOTIDE SEQUENCE [LARGE SCALE GENOMIC DNA]</scope>
    <source>
        <strain evidence="3">SHR3</strain>
    </source>
</reference>
<keyword evidence="3" id="KW-1185">Reference proteome</keyword>
<evidence type="ECO:0000313" key="2">
    <source>
        <dbReference type="EMBL" id="MFC5769034.1"/>
    </source>
</evidence>
<dbReference type="GO" id="GO:0102208">
    <property type="term" value="F:2-polyprenyl-6-hydroxyphenol methylase activity"/>
    <property type="evidence" value="ECO:0007669"/>
    <property type="project" value="UniProtKB-EC"/>
</dbReference>
<dbReference type="CDD" id="cd02440">
    <property type="entry name" value="AdoMet_MTases"/>
    <property type="match status" value="1"/>
</dbReference>
<dbReference type="GO" id="GO:0061542">
    <property type="term" value="F:3-demethylubiquinol 3-O-methyltransferase activity"/>
    <property type="evidence" value="ECO:0007669"/>
    <property type="project" value="UniProtKB-EC"/>
</dbReference>
<dbReference type="InterPro" id="IPR041698">
    <property type="entry name" value="Methyltransf_25"/>
</dbReference>
<evidence type="ECO:0000313" key="3">
    <source>
        <dbReference type="Proteomes" id="UP001595974"/>
    </source>
</evidence>
<protein>
    <submittedName>
        <fullName evidence="2">Class I SAM-dependent methyltransferase</fullName>
        <ecNumber evidence="2">2.1.1.222</ecNumber>
        <ecNumber evidence="2">2.1.1.64</ecNumber>
    </submittedName>
</protein>
<evidence type="ECO:0000259" key="1">
    <source>
        <dbReference type="Pfam" id="PF13649"/>
    </source>
</evidence>
<name>A0ABW1APK2_9RHOO</name>
<dbReference type="RefSeq" id="WP_157748444.1">
    <property type="nucleotide sequence ID" value="NZ_JBHSOG010000023.1"/>
</dbReference>
<organism evidence="2 3">
    <name type="scientific">Thauera sinica</name>
    <dbReference type="NCBI Taxonomy" id="2665146"/>
    <lineage>
        <taxon>Bacteria</taxon>
        <taxon>Pseudomonadati</taxon>
        <taxon>Pseudomonadota</taxon>
        <taxon>Betaproteobacteria</taxon>
        <taxon>Rhodocyclales</taxon>
        <taxon>Zoogloeaceae</taxon>
        <taxon>Thauera</taxon>
    </lineage>
</organism>
<comment type="caution">
    <text evidence="2">The sequence shown here is derived from an EMBL/GenBank/DDBJ whole genome shotgun (WGS) entry which is preliminary data.</text>
</comment>
<keyword evidence="2" id="KW-0808">Transferase</keyword>